<comment type="caution">
    <text evidence="2">The sequence shown here is derived from an EMBL/GenBank/DDBJ whole genome shotgun (WGS) entry which is preliminary data.</text>
</comment>
<dbReference type="GO" id="GO:0008270">
    <property type="term" value="F:zinc ion binding"/>
    <property type="evidence" value="ECO:0007669"/>
    <property type="project" value="TreeGrafter"/>
</dbReference>
<name>A0A401LR03_9BACE</name>
<accession>A0A401LR03</accession>
<organism evidence="2 3">
    <name type="scientific">Bacteroides faecalis</name>
    <dbReference type="NCBI Taxonomy" id="2447885"/>
    <lineage>
        <taxon>Bacteria</taxon>
        <taxon>Pseudomonadati</taxon>
        <taxon>Bacteroidota</taxon>
        <taxon>Bacteroidia</taxon>
        <taxon>Bacteroidales</taxon>
        <taxon>Bacteroidaceae</taxon>
        <taxon>Bacteroides</taxon>
    </lineage>
</organism>
<dbReference type="Gene3D" id="1.10.10.10">
    <property type="entry name" value="Winged helix-like DNA-binding domain superfamily/Winged helix DNA-binding domain"/>
    <property type="match status" value="1"/>
</dbReference>
<gene>
    <name evidence="2" type="ORF">KGMB02408_08120</name>
</gene>
<reference evidence="2 3" key="1">
    <citation type="submission" date="2018-10" db="EMBL/GenBank/DDBJ databases">
        <title>Draft Genome Sequence of Bacteroides sp. KCTC 15687.</title>
        <authorList>
            <person name="Yu S.Y."/>
            <person name="Kim J.S."/>
            <person name="Oh B.S."/>
            <person name="Park S.H."/>
            <person name="Kang S.W."/>
            <person name="Park J.E."/>
            <person name="Choi S.H."/>
            <person name="Han K.I."/>
            <person name="Lee K.C."/>
            <person name="Eom M.K."/>
            <person name="Suh M.K."/>
            <person name="Lee D.H."/>
            <person name="Yoon H."/>
            <person name="Kim B."/>
            <person name="Yang S.J."/>
            <person name="Lee J.S."/>
            <person name="Lee J.H."/>
        </authorList>
    </citation>
    <scope>NUCLEOTIDE SEQUENCE [LARGE SCALE GENOMIC DNA]</scope>
    <source>
        <strain evidence="2 3">KCTC 15687</strain>
    </source>
</reference>
<dbReference type="GO" id="GO:0045892">
    <property type="term" value="P:negative regulation of DNA-templated transcription"/>
    <property type="evidence" value="ECO:0007669"/>
    <property type="project" value="TreeGrafter"/>
</dbReference>
<evidence type="ECO:0000313" key="3">
    <source>
        <dbReference type="Proteomes" id="UP000288079"/>
    </source>
</evidence>
<keyword evidence="1" id="KW-0862">Zinc</keyword>
<dbReference type="PANTHER" id="PTHR33202:SF22">
    <property type="entry name" value="HYDROGEN PEROXIDE SENSITIVE REPRESSOR"/>
    <property type="match status" value="1"/>
</dbReference>
<feature type="binding site" evidence="1">
    <location>
        <position position="105"/>
    </location>
    <ligand>
        <name>Zn(2+)</name>
        <dbReference type="ChEBI" id="CHEBI:29105"/>
    </ligand>
</feature>
<dbReference type="RefSeq" id="WP_370685695.1">
    <property type="nucleotide sequence ID" value="NZ_BHWB01000002.1"/>
</dbReference>
<dbReference type="SUPFAM" id="SSF46785">
    <property type="entry name" value="Winged helix' DNA-binding domain"/>
    <property type="match status" value="1"/>
</dbReference>
<keyword evidence="3" id="KW-1185">Reference proteome</keyword>
<evidence type="ECO:0000313" key="2">
    <source>
        <dbReference type="EMBL" id="GCB33867.1"/>
    </source>
</evidence>
<dbReference type="GO" id="GO:1900376">
    <property type="term" value="P:regulation of secondary metabolite biosynthetic process"/>
    <property type="evidence" value="ECO:0007669"/>
    <property type="project" value="TreeGrafter"/>
</dbReference>
<feature type="binding site" evidence="1">
    <location>
        <position position="138"/>
    </location>
    <ligand>
        <name>Zn(2+)</name>
        <dbReference type="ChEBI" id="CHEBI:29105"/>
    </ligand>
</feature>
<dbReference type="InterPro" id="IPR036388">
    <property type="entry name" value="WH-like_DNA-bd_sf"/>
</dbReference>
<dbReference type="InterPro" id="IPR002481">
    <property type="entry name" value="FUR"/>
</dbReference>
<protein>
    <submittedName>
        <fullName evidence="2">Transcriptional regulator</fullName>
    </submittedName>
</protein>
<dbReference type="PANTHER" id="PTHR33202">
    <property type="entry name" value="ZINC UPTAKE REGULATION PROTEIN"/>
    <property type="match status" value="1"/>
</dbReference>
<feature type="binding site" evidence="1">
    <location>
        <position position="102"/>
    </location>
    <ligand>
        <name>Zn(2+)</name>
        <dbReference type="ChEBI" id="CHEBI:29105"/>
    </ligand>
</feature>
<evidence type="ECO:0000256" key="1">
    <source>
        <dbReference type="PIRSR" id="PIRSR602481-1"/>
    </source>
</evidence>
<comment type="cofactor">
    <cofactor evidence="1">
        <name>Zn(2+)</name>
        <dbReference type="ChEBI" id="CHEBI:29105"/>
    </cofactor>
    <text evidence="1">Binds 1 zinc ion per subunit.</text>
</comment>
<sequence length="151" mass="17348">MMKEMESNQVYIERLEKKNIKPTSMRILILRAMMDVPYAVSLADLEDKLDTVDKSTIFRTLTLFLSRHLIHGIEDGSGSLKYEVCSSECECSVDDMHTHFYCEKCHRTFCFKRIQIPVIDLPEGFIMESINYMVKGICSDCAGKEDLSSCI</sequence>
<keyword evidence="1" id="KW-0479">Metal-binding</keyword>
<dbReference type="GO" id="GO:0003700">
    <property type="term" value="F:DNA-binding transcription factor activity"/>
    <property type="evidence" value="ECO:0007669"/>
    <property type="project" value="InterPro"/>
</dbReference>
<dbReference type="Pfam" id="PF01475">
    <property type="entry name" value="FUR"/>
    <property type="match status" value="1"/>
</dbReference>
<feature type="binding site" evidence="1">
    <location>
        <position position="141"/>
    </location>
    <ligand>
        <name>Zn(2+)</name>
        <dbReference type="ChEBI" id="CHEBI:29105"/>
    </ligand>
</feature>
<dbReference type="InterPro" id="IPR036390">
    <property type="entry name" value="WH_DNA-bd_sf"/>
</dbReference>
<dbReference type="AlphaFoldDB" id="A0A401LR03"/>
<dbReference type="EMBL" id="BHWB01000002">
    <property type="protein sequence ID" value="GCB33867.1"/>
    <property type="molecule type" value="Genomic_DNA"/>
</dbReference>
<proteinExistence type="predicted"/>
<dbReference type="Proteomes" id="UP000288079">
    <property type="component" value="Unassembled WGS sequence"/>
</dbReference>
<dbReference type="GO" id="GO:0000976">
    <property type="term" value="F:transcription cis-regulatory region binding"/>
    <property type="evidence" value="ECO:0007669"/>
    <property type="project" value="TreeGrafter"/>
</dbReference>